<keyword evidence="2" id="KW-0732">Signal</keyword>
<gene>
    <name evidence="3" type="ORF">ILEXP_LOCUS39979</name>
</gene>
<evidence type="ECO:0000256" key="1">
    <source>
        <dbReference type="SAM" id="MobiDB-lite"/>
    </source>
</evidence>
<dbReference type="Proteomes" id="UP001642360">
    <property type="component" value="Unassembled WGS sequence"/>
</dbReference>
<sequence>MVFSSQQICTSVLVLVFLIIGLVSDVGFGHEGHQTHHHHSGSCESAVHENVNAHSHHQCEHGHVHHHTRHHHHHDEGDVSGVKKLPEELAEEEDLKLDGYGFHHSRDHGHEQAGSELSGVGNPKNEVYVSLFDSLRLSTSSLGSFGRALDSCNGLLTVGELGFPCLPDYFAFNIQ</sequence>
<dbReference type="AlphaFoldDB" id="A0ABC8TMP6"/>
<feature type="chain" id="PRO_5044816069" evidence="2">
    <location>
        <begin position="30"/>
        <end position="175"/>
    </location>
</feature>
<feature type="compositionally biased region" description="Basic residues" evidence="1">
    <location>
        <begin position="63"/>
        <end position="73"/>
    </location>
</feature>
<proteinExistence type="predicted"/>
<evidence type="ECO:0000313" key="3">
    <source>
        <dbReference type="EMBL" id="CAK9170484.1"/>
    </source>
</evidence>
<evidence type="ECO:0000313" key="4">
    <source>
        <dbReference type="Proteomes" id="UP001642360"/>
    </source>
</evidence>
<protein>
    <submittedName>
        <fullName evidence="3">Uncharacterized protein</fullName>
    </submittedName>
</protein>
<feature type="region of interest" description="Disordered" evidence="1">
    <location>
        <begin position="53"/>
        <end position="79"/>
    </location>
</feature>
<organism evidence="3 4">
    <name type="scientific">Ilex paraguariensis</name>
    <name type="common">yerba mate</name>
    <dbReference type="NCBI Taxonomy" id="185542"/>
    <lineage>
        <taxon>Eukaryota</taxon>
        <taxon>Viridiplantae</taxon>
        <taxon>Streptophyta</taxon>
        <taxon>Embryophyta</taxon>
        <taxon>Tracheophyta</taxon>
        <taxon>Spermatophyta</taxon>
        <taxon>Magnoliopsida</taxon>
        <taxon>eudicotyledons</taxon>
        <taxon>Gunneridae</taxon>
        <taxon>Pentapetalae</taxon>
        <taxon>asterids</taxon>
        <taxon>campanulids</taxon>
        <taxon>Aquifoliales</taxon>
        <taxon>Aquifoliaceae</taxon>
        <taxon>Ilex</taxon>
    </lineage>
</organism>
<name>A0ABC8TMP6_9AQUA</name>
<accession>A0ABC8TMP6</accession>
<reference evidence="3 4" key="1">
    <citation type="submission" date="2024-02" db="EMBL/GenBank/DDBJ databases">
        <authorList>
            <person name="Vignale AGUSTIN F."/>
            <person name="Sosa J E."/>
            <person name="Modenutti C."/>
        </authorList>
    </citation>
    <scope>NUCLEOTIDE SEQUENCE [LARGE SCALE GENOMIC DNA]</scope>
</reference>
<keyword evidence="4" id="KW-1185">Reference proteome</keyword>
<feature type="signal peptide" evidence="2">
    <location>
        <begin position="1"/>
        <end position="29"/>
    </location>
</feature>
<evidence type="ECO:0000256" key="2">
    <source>
        <dbReference type="SAM" id="SignalP"/>
    </source>
</evidence>
<dbReference type="EMBL" id="CAUOFW020005503">
    <property type="protein sequence ID" value="CAK9170484.1"/>
    <property type="molecule type" value="Genomic_DNA"/>
</dbReference>
<comment type="caution">
    <text evidence="3">The sequence shown here is derived from an EMBL/GenBank/DDBJ whole genome shotgun (WGS) entry which is preliminary data.</text>
</comment>